<feature type="domain" description="PPIase FKBP-type" evidence="6">
    <location>
        <begin position="19"/>
        <end position="109"/>
    </location>
</feature>
<evidence type="ECO:0000256" key="4">
    <source>
        <dbReference type="ARBA" id="ARBA00023235"/>
    </source>
</evidence>
<dbReference type="Proteomes" id="UP000038009">
    <property type="component" value="Unassembled WGS sequence"/>
</dbReference>
<dbReference type="VEuPathDB" id="TriTrypDB:Lsey_0058_0410"/>
<dbReference type="EMBL" id="LJSK01000058">
    <property type="protein sequence ID" value="KPI88222.1"/>
    <property type="molecule type" value="Genomic_DNA"/>
</dbReference>
<keyword evidence="3 5" id="KW-0697">Rotamase</keyword>
<protein>
    <recommendedName>
        <fullName evidence="2 5">peptidylprolyl isomerase</fullName>
        <ecNumber evidence="2 5">5.2.1.8</ecNumber>
    </recommendedName>
</protein>
<keyword evidence="4 5" id="KW-0413">Isomerase</keyword>
<gene>
    <name evidence="7" type="ORF">ABL78_2726</name>
</gene>
<comment type="caution">
    <text evidence="7">The sequence shown here is derived from an EMBL/GenBank/DDBJ whole genome shotgun (WGS) entry which is preliminary data.</text>
</comment>
<dbReference type="Gene3D" id="3.10.50.40">
    <property type="match status" value="1"/>
</dbReference>
<sequence length="122" mass="13493">MGVTRVVKKAGRGATPKIGQAITVHCTGYLADGKKKFWSTHDDNRPFSFVVGIGQVIRGWDEGMLQMALGETAELLMTPDYAYGARGFPAWNIPADASLLFEIELLKIQDEHNQSDRADVRK</sequence>
<dbReference type="InterPro" id="IPR001179">
    <property type="entry name" value="PPIase_FKBP_dom"/>
</dbReference>
<dbReference type="PANTHER" id="PTHR10516">
    <property type="entry name" value="PEPTIDYL-PROLYL CIS-TRANS ISOMERASE"/>
    <property type="match status" value="1"/>
</dbReference>
<evidence type="ECO:0000256" key="3">
    <source>
        <dbReference type="ARBA" id="ARBA00023110"/>
    </source>
</evidence>
<dbReference type="EC" id="5.2.1.8" evidence="2 5"/>
<accession>A0A0N1PEA6</accession>
<dbReference type="Pfam" id="PF00254">
    <property type="entry name" value="FKBP_C"/>
    <property type="match status" value="1"/>
</dbReference>
<dbReference type="InterPro" id="IPR046357">
    <property type="entry name" value="PPIase_dom_sf"/>
</dbReference>
<organism evidence="7 8">
    <name type="scientific">Leptomonas seymouri</name>
    <dbReference type="NCBI Taxonomy" id="5684"/>
    <lineage>
        <taxon>Eukaryota</taxon>
        <taxon>Discoba</taxon>
        <taxon>Euglenozoa</taxon>
        <taxon>Kinetoplastea</taxon>
        <taxon>Metakinetoplastina</taxon>
        <taxon>Trypanosomatida</taxon>
        <taxon>Trypanosomatidae</taxon>
        <taxon>Leishmaniinae</taxon>
        <taxon>Leptomonas</taxon>
    </lineage>
</organism>
<evidence type="ECO:0000313" key="8">
    <source>
        <dbReference type="Proteomes" id="UP000038009"/>
    </source>
</evidence>
<dbReference type="PANTHER" id="PTHR10516:SF443">
    <property type="entry name" value="FK506-BINDING PROTEIN 59-RELATED"/>
    <property type="match status" value="1"/>
</dbReference>
<dbReference type="SUPFAM" id="SSF54534">
    <property type="entry name" value="FKBP-like"/>
    <property type="match status" value="1"/>
</dbReference>
<evidence type="ECO:0000256" key="1">
    <source>
        <dbReference type="ARBA" id="ARBA00000971"/>
    </source>
</evidence>
<dbReference type="AlphaFoldDB" id="A0A0N1PEA6"/>
<dbReference type="GO" id="GO:0005737">
    <property type="term" value="C:cytoplasm"/>
    <property type="evidence" value="ECO:0007669"/>
    <property type="project" value="TreeGrafter"/>
</dbReference>
<dbReference type="FunFam" id="3.10.50.40:FF:000006">
    <property type="entry name" value="Peptidyl-prolyl cis-trans isomerase"/>
    <property type="match status" value="1"/>
</dbReference>
<evidence type="ECO:0000259" key="6">
    <source>
        <dbReference type="PROSITE" id="PS50059"/>
    </source>
</evidence>
<evidence type="ECO:0000256" key="5">
    <source>
        <dbReference type="PROSITE-ProRule" id="PRU00277"/>
    </source>
</evidence>
<name>A0A0N1PEA6_LEPSE</name>
<keyword evidence="8" id="KW-1185">Reference proteome</keyword>
<comment type="catalytic activity">
    <reaction evidence="1 5">
        <text>[protein]-peptidylproline (omega=180) = [protein]-peptidylproline (omega=0)</text>
        <dbReference type="Rhea" id="RHEA:16237"/>
        <dbReference type="Rhea" id="RHEA-COMP:10747"/>
        <dbReference type="Rhea" id="RHEA-COMP:10748"/>
        <dbReference type="ChEBI" id="CHEBI:83833"/>
        <dbReference type="ChEBI" id="CHEBI:83834"/>
        <dbReference type="EC" id="5.2.1.8"/>
    </reaction>
</comment>
<dbReference type="GO" id="GO:0003755">
    <property type="term" value="F:peptidyl-prolyl cis-trans isomerase activity"/>
    <property type="evidence" value="ECO:0007669"/>
    <property type="project" value="UniProtKB-KW"/>
</dbReference>
<evidence type="ECO:0000313" key="7">
    <source>
        <dbReference type="EMBL" id="KPI88222.1"/>
    </source>
</evidence>
<dbReference type="InterPro" id="IPR050689">
    <property type="entry name" value="FKBP-type_PPIase"/>
</dbReference>
<proteinExistence type="predicted"/>
<reference evidence="7 8" key="1">
    <citation type="journal article" date="2015" name="PLoS Pathog.">
        <title>Leptomonas seymouri: Adaptations to the Dixenous Life Cycle Analyzed by Genome Sequencing, Transcriptome Profiling and Co-infection with Leishmania donovani.</title>
        <authorList>
            <person name="Kraeva N."/>
            <person name="Butenko A."/>
            <person name="Hlavacova J."/>
            <person name="Kostygov A."/>
            <person name="Myskova J."/>
            <person name="Grybchuk D."/>
            <person name="Lestinova T."/>
            <person name="Votypka J."/>
            <person name="Volf P."/>
            <person name="Opperdoes F."/>
            <person name="Flegontov P."/>
            <person name="Lukes J."/>
            <person name="Yurchenko V."/>
        </authorList>
    </citation>
    <scope>NUCLEOTIDE SEQUENCE [LARGE SCALE GENOMIC DNA]</scope>
    <source>
        <strain evidence="7 8">ATCC 30220</strain>
    </source>
</reference>
<evidence type="ECO:0000256" key="2">
    <source>
        <dbReference type="ARBA" id="ARBA00013194"/>
    </source>
</evidence>
<dbReference type="PROSITE" id="PS50059">
    <property type="entry name" value="FKBP_PPIASE"/>
    <property type="match status" value="1"/>
</dbReference>
<dbReference type="OMA" id="HDEICVE"/>
<dbReference type="OrthoDB" id="1902587at2759"/>